<feature type="region of interest" description="Disordered" evidence="4">
    <location>
        <begin position="249"/>
        <end position="271"/>
    </location>
</feature>
<dbReference type="NCBIfam" id="NF033679">
    <property type="entry name" value="DNRLRE_dom"/>
    <property type="match status" value="1"/>
</dbReference>
<dbReference type="InterPro" id="IPR013783">
    <property type="entry name" value="Ig-like_fold"/>
</dbReference>
<feature type="transmembrane region" description="Helical" evidence="5">
    <location>
        <begin position="392"/>
        <end position="412"/>
    </location>
</feature>
<dbReference type="GO" id="GO:0003993">
    <property type="term" value="F:acid phosphatase activity"/>
    <property type="evidence" value="ECO:0007669"/>
    <property type="project" value="InterPro"/>
</dbReference>
<evidence type="ECO:0000313" key="8">
    <source>
        <dbReference type="Proteomes" id="UP000177371"/>
    </source>
</evidence>
<feature type="region of interest" description="Disordered" evidence="4">
    <location>
        <begin position="421"/>
        <end position="456"/>
    </location>
</feature>
<dbReference type="Pfam" id="PF16656">
    <property type="entry name" value="Pur_ac_phosph_N"/>
    <property type="match status" value="1"/>
</dbReference>
<gene>
    <name evidence="7" type="ORF">A2W32_01255</name>
</gene>
<dbReference type="SUPFAM" id="SSF49265">
    <property type="entry name" value="Fibronectin type III"/>
    <property type="match status" value="1"/>
</dbReference>
<feature type="compositionally biased region" description="Low complexity" evidence="4">
    <location>
        <begin position="334"/>
        <end position="356"/>
    </location>
</feature>
<dbReference type="GO" id="GO:0046872">
    <property type="term" value="F:metal ion binding"/>
    <property type="evidence" value="ECO:0007669"/>
    <property type="project" value="InterPro"/>
</dbReference>
<dbReference type="SMART" id="SM00060">
    <property type="entry name" value="FN3"/>
    <property type="match status" value="1"/>
</dbReference>
<organism evidence="7 8">
    <name type="scientific">candidate division WWE3 bacterium RBG_16_37_10</name>
    <dbReference type="NCBI Taxonomy" id="1802610"/>
    <lineage>
        <taxon>Bacteria</taxon>
        <taxon>Katanobacteria</taxon>
    </lineage>
</organism>
<keyword evidence="3" id="KW-0732">Signal</keyword>
<evidence type="ECO:0000256" key="4">
    <source>
        <dbReference type="SAM" id="MobiDB-lite"/>
    </source>
</evidence>
<evidence type="ECO:0000256" key="3">
    <source>
        <dbReference type="ARBA" id="ARBA00022729"/>
    </source>
</evidence>
<keyword evidence="5" id="KW-1133">Transmembrane helix</keyword>
<dbReference type="Proteomes" id="UP000177371">
    <property type="component" value="Unassembled WGS sequence"/>
</dbReference>
<dbReference type="InterPro" id="IPR003961">
    <property type="entry name" value="FN3_dom"/>
</dbReference>
<dbReference type="CDD" id="cd00063">
    <property type="entry name" value="FN3"/>
    <property type="match status" value="1"/>
</dbReference>
<feature type="compositionally biased region" description="Acidic residues" evidence="4">
    <location>
        <begin position="249"/>
        <end position="261"/>
    </location>
</feature>
<name>A0A1F4V343_UNCKA</name>
<dbReference type="Pfam" id="PF24517">
    <property type="entry name" value="CBM96"/>
    <property type="match status" value="1"/>
</dbReference>
<reference evidence="7 8" key="1">
    <citation type="journal article" date="2016" name="Nat. Commun.">
        <title>Thousands of microbial genomes shed light on interconnected biogeochemical processes in an aquifer system.</title>
        <authorList>
            <person name="Anantharaman K."/>
            <person name="Brown C.T."/>
            <person name="Hug L.A."/>
            <person name="Sharon I."/>
            <person name="Castelle C.J."/>
            <person name="Probst A.J."/>
            <person name="Thomas B.C."/>
            <person name="Singh A."/>
            <person name="Wilkins M.J."/>
            <person name="Karaoz U."/>
            <person name="Brodie E.L."/>
            <person name="Williams K.H."/>
            <person name="Hubbard S.S."/>
            <person name="Banfield J.F."/>
        </authorList>
    </citation>
    <scope>NUCLEOTIDE SEQUENCE [LARGE SCALE GENOMIC DNA]</scope>
</reference>
<feature type="compositionally biased region" description="Basic and acidic residues" evidence="4">
    <location>
        <begin position="435"/>
        <end position="456"/>
    </location>
</feature>
<evidence type="ECO:0000259" key="6">
    <source>
        <dbReference type="PROSITE" id="PS50853"/>
    </source>
</evidence>
<sequence>MLYFNQMIPARSKIIFSAFIAGLILALTSHFQSVHATTKTFKSIQDASVRSKETSNNINGTVLEVAYNEIVFFSDDIRRSYVKFDISSIPDNATVNSAKLRLNQKSHTLTDNAVTIDIIRLIGDWSETGVKWSNKPGNYAPTVSKSVTKSATWVEWTITNTVKGWVDGTYPNKGLEISGKNLSSDYLLTFSSREGDKDPELVVDYDVPFDFNVIIPPINFDDTTKPVISEVKVESITDTSAKITWTTDEDSDGFVDYDTDSSYDKKANGEQDTKDHEITLYDLQPDTKYHYRVRAKDATGNEAQTSDKTFTTAKQDELTGAPSEDANQTAPVDNTNNNENAPAPEGTTQTSNQETETNSEEEPMNSSEGEESTDTQKPTDGKYVKVEDLINVIKVAGLGLAAIGLLALGILLGKKFGSKDYHEKHTEPPLNTLRSPHEHSYHQGENERNEPPDENR</sequence>
<comment type="caution">
    <text evidence="7">The sequence shown here is derived from an EMBL/GenBank/DDBJ whole genome shotgun (WGS) entry which is preliminary data.</text>
</comment>
<dbReference type="InterPro" id="IPR055372">
    <property type="entry name" value="CBM96"/>
</dbReference>
<comment type="subcellular location">
    <subcellularLocation>
        <location evidence="1">Secreted</location>
    </subcellularLocation>
</comment>
<dbReference type="Gene3D" id="2.60.40.10">
    <property type="entry name" value="Immunoglobulins"/>
    <property type="match status" value="1"/>
</dbReference>
<accession>A0A1F4V343</accession>
<evidence type="ECO:0000256" key="5">
    <source>
        <dbReference type="SAM" id="Phobius"/>
    </source>
</evidence>
<dbReference type="STRING" id="1802610.A2W32_01255"/>
<feature type="compositionally biased region" description="Basic and acidic residues" evidence="4">
    <location>
        <begin position="262"/>
        <end position="271"/>
    </location>
</feature>
<feature type="compositionally biased region" description="Acidic residues" evidence="4">
    <location>
        <begin position="357"/>
        <end position="373"/>
    </location>
</feature>
<dbReference type="EMBL" id="MEUT01000014">
    <property type="protein sequence ID" value="OGC51656.1"/>
    <property type="molecule type" value="Genomic_DNA"/>
</dbReference>
<evidence type="ECO:0000313" key="7">
    <source>
        <dbReference type="EMBL" id="OGC51656.1"/>
    </source>
</evidence>
<keyword evidence="5" id="KW-0472">Membrane</keyword>
<dbReference type="Gene3D" id="2.60.120.970">
    <property type="match status" value="1"/>
</dbReference>
<dbReference type="GO" id="GO:0005576">
    <property type="term" value="C:extracellular region"/>
    <property type="evidence" value="ECO:0007669"/>
    <property type="project" value="UniProtKB-SubCell"/>
</dbReference>
<dbReference type="PROSITE" id="PS50853">
    <property type="entry name" value="FN3"/>
    <property type="match status" value="1"/>
</dbReference>
<proteinExistence type="predicted"/>
<feature type="domain" description="Fibronectin type-III" evidence="6">
    <location>
        <begin position="227"/>
        <end position="316"/>
    </location>
</feature>
<dbReference type="InterPro" id="IPR036116">
    <property type="entry name" value="FN3_sf"/>
</dbReference>
<keyword evidence="2" id="KW-0964">Secreted</keyword>
<evidence type="ECO:0000256" key="1">
    <source>
        <dbReference type="ARBA" id="ARBA00004613"/>
    </source>
</evidence>
<evidence type="ECO:0000256" key="2">
    <source>
        <dbReference type="ARBA" id="ARBA00022525"/>
    </source>
</evidence>
<dbReference type="AlphaFoldDB" id="A0A1F4V343"/>
<dbReference type="InterPro" id="IPR015914">
    <property type="entry name" value="PAPs_N"/>
</dbReference>
<keyword evidence="5" id="KW-0812">Transmembrane</keyword>
<feature type="region of interest" description="Disordered" evidence="4">
    <location>
        <begin position="315"/>
        <end position="380"/>
    </location>
</feature>
<protein>
    <recommendedName>
        <fullName evidence="6">Fibronectin type-III domain-containing protein</fullName>
    </recommendedName>
</protein>